<dbReference type="PROSITE" id="PS51420">
    <property type="entry name" value="RHO"/>
    <property type="match status" value="1"/>
</dbReference>
<keyword evidence="3" id="KW-1133">Transmembrane helix</keyword>
<dbReference type="Gene3D" id="3.40.50.300">
    <property type="entry name" value="P-loop containing nucleotide triphosphate hydrolases"/>
    <property type="match status" value="1"/>
</dbReference>
<dbReference type="Pfam" id="PF00071">
    <property type="entry name" value="Ras"/>
    <property type="match status" value="1"/>
</dbReference>
<name>A0ABD0JCJ0_9CAEN</name>
<dbReference type="SMART" id="SM00175">
    <property type="entry name" value="RAB"/>
    <property type="match status" value="1"/>
</dbReference>
<dbReference type="EMBL" id="JACVVK020000510">
    <property type="protein sequence ID" value="KAK7469626.1"/>
    <property type="molecule type" value="Genomic_DNA"/>
</dbReference>
<dbReference type="SMART" id="SM00174">
    <property type="entry name" value="RHO"/>
    <property type="match status" value="1"/>
</dbReference>
<dbReference type="NCBIfam" id="TIGR00231">
    <property type="entry name" value="small_GTP"/>
    <property type="match status" value="1"/>
</dbReference>
<dbReference type="PANTHER" id="PTHR24072">
    <property type="entry name" value="RHO FAMILY GTPASE"/>
    <property type="match status" value="1"/>
</dbReference>
<proteinExistence type="predicted"/>
<dbReference type="CDD" id="cd00157">
    <property type="entry name" value="Rho"/>
    <property type="match status" value="1"/>
</dbReference>
<dbReference type="Proteomes" id="UP001519460">
    <property type="component" value="Unassembled WGS sequence"/>
</dbReference>
<reference evidence="4 5" key="1">
    <citation type="journal article" date="2023" name="Sci. Data">
        <title>Genome assembly of the Korean intertidal mud-creeper Batillaria attramentaria.</title>
        <authorList>
            <person name="Patra A.K."/>
            <person name="Ho P.T."/>
            <person name="Jun S."/>
            <person name="Lee S.J."/>
            <person name="Kim Y."/>
            <person name="Won Y.J."/>
        </authorList>
    </citation>
    <scope>NUCLEOTIDE SEQUENCE [LARGE SCALE GENOMIC DNA]</scope>
    <source>
        <strain evidence="4">Wonlab-2016</strain>
    </source>
</reference>
<feature type="transmembrane region" description="Helical" evidence="3">
    <location>
        <begin position="21"/>
        <end position="43"/>
    </location>
</feature>
<comment type="caution">
    <text evidence="4">The sequence shown here is derived from an EMBL/GenBank/DDBJ whole genome shotgun (WGS) entry which is preliminary data.</text>
</comment>
<keyword evidence="5" id="KW-1185">Reference proteome</keyword>
<evidence type="ECO:0000256" key="3">
    <source>
        <dbReference type="SAM" id="Phobius"/>
    </source>
</evidence>
<dbReference type="InterPro" id="IPR027417">
    <property type="entry name" value="P-loop_NTPase"/>
</dbReference>
<dbReference type="GO" id="GO:0005525">
    <property type="term" value="F:GTP binding"/>
    <property type="evidence" value="ECO:0007669"/>
    <property type="project" value="UniProtKB-KW"/>
</dbReference>
<dbReference type="PRINTS" id="PR00449">
    <property type="entry name" value="RASTRNSFRMNG"/>
</dbReference>
<keyword evidence="3" id="KW-0812">Transmembrane</keyword>
<dbReference type="PROSITE" id="PS51421">
    <property type="entry name" value="RAS"/>
    <property type="match status" value="1"/>
</dbReference>
<evidence type="ECO:0000313" key="4">
    <source>
        <dbReference type="EMBL" id="KAK7469626.1"/>
    </source>
</evidence>
<dbReference type="InterPro" id="IPR003578">
    <property type="entry name" value="Small_GTPase_Rho"/>
</dbReference>
<dbReference type="SUPFAM" id="SSF52540">
    <property type="entry name" value="P-loop containing nucleoside triphosphate hydrolases"/>
    <property type="match status" value="1"/>
</dbReference>
<keyword evidence="1" id="KW-0547">Nucleotide-binding</keyword>
<protein>
    <submittedName>
        <fullName evidence="4">Uncharacterized protein</fullName>
    </submittedName>
</protein>
<dbReference type="SMART" id="SM00173">
    <property type="entry name" value="RAS"/>
    <property type="match status" value="1"/>
</dbReference>
<dbReference type="PROSITE" id="PS51419">
    <property type="entry name" value="RAB"/>
    <property type="match status" value="1"/>
</dbReference>
<dbReference type="InterPro" id="IPR001806">
    <property type="entry name" value="Small_GTPase"/>
</dbReference>
<accession>A0ABD0JCJ0</accession>
<evidence type="ECO:0000313" key="5">
    <source>
        <dbReference type="Proteomes" id="UP001519460"/>
    </source>
</evidence>
<dbReference type="InterPro" id="IPR005225">
    <property type="entry name" value="Small_GTP-bd"/>
</dbReference>
<dbReference type="AlphaFoldDB" id="A0ABD0JCJ0"/>
<evidence type="ECO:0000256" key="1">
    <source>
        <dbReference type="ARBA" id="ARBA00022741"/>
    </source>
</evidence>
<gene>
    <name evidence="4" type="ORF">BaRGS_00036355</name>
</gene>
<organism evidence="4 5">
    <name type="scientific">Batillaria attramentaria</name>
    <dbReference type="NCBI Taxonomy" id="370345"/>
    <lineage>
        <taxon>Eukaryota</taxon>
        <taxon>Metazoa</taxon>
        <taxon>Spiralia</taxon>
        <taxon>Lophotrochozoa</taxon>
        <taxon>Mollusca</taxon>
        <taxon>Gastropoda</taxon>
        <taxon>Caenogastropoda</taxon>
        <taxon>Sorbeoconcha</taxon>
        <taxon>Cerithioidea</taxon>
        <taxon>Batillariidae</taxon>
        <taxon>Batillaria</taxon>
    </lineage>
</organism>
<keyword evidence="3" id="KW-0472">Membrane</keyword>
<sequence length="220" mass="23657">MATKRGSKSGESGARRSRGNASLVVAVVGDGGVGKTCMLLAYMSGKFPTGHVQGAMDWHSEFDHLTRHPVHLKQDGVEVSMTLVDTVGMDEYQKLREKVCASADVFIVCFDVTNPGTLERVKDHWVPEIRSYNASAPFVLVATKVDERIKAQIEGKPSSATVSFSHAKSVAQDLNAHTYCESSARNLTGLKKVFEEAAVAGLQNALPGSMDGKRDSCVVS</sequence>
<keyword evidence="2" id="KW-0342">GTP-binding</keyword>
<evidence type="ECO:0000256" key="2">
    <source>
        <dbReference type="ARBA" id="ARBA00023134"/>
    </source>
</evidence>